<dbReference type="GeneID" id="110077618"/>
<dbReference type="KEGG" id="pvt:110077618"/>
<dbReference type="RefSeq" id="XP_020646524.2">
    <property type="nucleotide sequence ID" value="XM_020790865.2"/>
</dbReference>
<dbReference type="Gene3D" id="2.60.120.340">
    <property type="entry name" value="Nucleoplasmin core domain"/>
    <property type="match status" value="1"/>
</dbReference>
<dbReference type="GO" id="GO:0003723">
    <property type="term" value="F:RNA binding"/>
    <property type="evidence" value="ECO:0007669"/>
    <property type="project" value="TreeGrafter"/>
</dbReference>
<keyword evidence="3" id="KW-0539">Nucleus</keyword>
<evidence type="ECO:0000256" key="3">
    <source>
        <dbReference type="ARBA" id="ARBA00023242"/>
    </source>
</evidence>
<dbReference type="GO" id="GO:0006338">
    <property type="term" value="P:chromatin remodeling"/>
    <property type="evidence" value="ECO:0007669"/>
    <property type="project" value="TreeGrafter"/>
</dbReference>
<dbReference type="GO" id="GO:0005730">
    <property type="term" value="C:nucleolus"/>
    <property type="evidence" value="ECO:0007669"/>
    <property type="project" value="TreeGrafter"/>
</dbReference>
<evidence type="ECO:0000256" key="2">
    <source>
        <dbReference type="ARBA" id="ARBA00010744"/>
    </source>
</evidence>
<dbReference type="Pfam" id="PF03066">
    <property type="entry name" value="Nucleoplasmin"/>
    <property type="match status" value="1"/>
</dbReference>
<dbReference type="OrthoDB" id="9900353at2759"/>
<proteinExistence type="inferred from homology"/>
<dbReference type="InterPro" id="IPR004301">
    <property type="entry name" value="Nucleoplasmin"/>
</dbReference>
<dbReference type="Proteomes" id="UP001652642">
    <property type="component" value="Chromosome 3"/>
</dbReference>
<dbReference type="GO" id="GO:0005654">
    <property type="term" value="C:nucleoplasm"/>
    <property type="evidence" value="ECO:0007669"/>
    <property type="project" value="TreeGrafter"/>
</dbReference>
<dbReference type="GO" id="GO:0005737">
    <property type="term" value="C:cytoplasm"/>
    <property type="evidence" value="ECO:0007669"/>
    <property type="project" value="TreeGrafter"/>
</dbReference>
<dbReference type="GO" id="GO:0003682">
    <property type="term" value="F:chromatin binding"/>
    <property type="evidence" value="ECO:0007669"/>
    <property type="project" value="TreeGrafter"/>
</dbReference>
<comment type="subcellular location">
    <subcellularLocation>
        <location evidence="1">Nucleus</location>
    </subcellularLocation>
</comment>
<evidence type="ECO:0000313" key="7">
    <source>
        <dbReference type="RefSeq" id="XP_020646524.2"/>
    </source>
</evidence>
<gene>
    <name evidence="7 8" type="primary">NPM3</name>
</gene>
<feature type="region of interest" description="Disordered" evidence="4">
    <location>
        <begin position="126"/>
        <end position="165"/>
    </location>
</feature>
<sequence>MAAFVDLESFVDEIKPSICTNHFLFRCELNSSARSYTFEVCEEDETDHFLALDMVCLSEGAKDECNIVELIGRDYQNKEITVPVANLKLSCQPSLCLEHFELQPPVTFRLCSGSGPVHLAGQHQIFHRRDPSESSEEDVSEEDASIEEEEEEFSPIKPAKKQRKC</sequence>
<organism evidence="6 7">
    <name type="scientific">Pogona vitticeps</name>
    <name type="common">central bearded dragon</name>
    <dbReference type="NCBI Taxonomy" id="103695"/>
    <lineage>
        <taxon>Eukaryota</taxon>
        <taxon>Metazoa</taxon>
        <taxon>Chordata</taxon>
        <taxon>Craniata</taxon>
        <taxon>Vertebrata</taxon>
        <taxon>Euteleostomi</taxon>
        <taxon>Lepidosauria</taxon>
        <taxon>Squamata</taxon>
        <taxon>Bifurcata</taxon>
        <taxon>Unidentata</taxon>
        <taxon>Episquamata</taxon>
        <taxon>Toxicofera</taxon>
        <taxon>Iguania</taxon>
        <taxon>Acrodonta</taxon>
        <taxon>Agamidae</taxon>
        <taxon>Amphibolurinae</taxon>
        <taxon>Pogona</taxon>
    </lineage>
</organism>
<dbReference type="PANTHER" id="PTHR22747:SF13">
    <property type="entry name" value="NUCLEOPLASMIN-3"/>
    <property type="match status" value="1"/>
</dbReference>
<dbReference type="InterPro" id="IPR036824">
    <property type="entry name" value="Nucleoplasmin_core_dom_sf"/>
</dbReference>
<evidence type="ECO:0000256" key="1">
    <source>
        <dbReference type="ARBA" id="ARBA00004123"/>
    </source>
</evidence>
<dbReference type="SUPFAM" id="SSF69203">
    <property type="entry name" value="Nucleoplasmin-like core domain"/>
    <property type="match status" value="1"/>
</dbReference>
<dbReference type="PANTHER" id="PTHR22747">
    <property type="entry name" value="NUCLEOPLASMIN"/>
    <property type="match status" value="1"/>
</dbReference>
<reference evidence="7 8" key="1">
    <citation type="submission" date="2025-05" db="UniProtKB">
        <authorList>
            <consortium name="RefSeq"/>
        </authorList>
    </citation>
    <scope>IDENTIFICATION</scope>
</reference>
<feature type="domain" description="Nucleoplasmin core" evidence="5">
    <location>
        <begin position="24"/>
        <end position="124"/>
    </location>
</feature>
<evidence type="ECO:0000259" key="5">
    <source>
        <dbReference type="Pfam" id="PF03066"/>
    </source>
</evidence>
<evidence type="ECO:0000256" key="4">
    <source>
        <dbReference type="SAM" id="MobiDB-lite"/>
    </source>
</evidence>
<dbReference type="RefSeq" id="XP_020646525.2">
    <property type="nucleotide sequence ID" value="XM_020790866.2"/>
</dbReference>
<evidence type="ECO:0000313" key="8">
    <source>
        <dbReference type="RefSeq" id="XP_020646525.2"/>
    </source>
</evidence>
<dbReference type="InterPro" id="IPR024057">
    <property type="entry name" value="Nucleoplasmin_core_dom"/>
</dbReference>
<dbReference type="GO" id="GO:0042393">
    <property type="term" value="F:histone binding"/>
    <property type="evidence" value="ECO:0007669"/>
    <property type="project" value="TreeGrafter"/>
</dbReference>
<accession>A0A6J0TJT4</accession>
<name>A0A6J0TJT4_9SAUR</name>
<dbReference type="CTD" id="10360"/>
<evidence type="ECO:0000313" key="6">
    <source>
        <dbReference type="Proteomes" id="UP001652642"/>
    </source>
</evidence>
<feature type="compositionally biased region" description="Acidic residues" evidence="4">
    <location>
        <begin position="133"/>
        <end position="153"/>
    </location>
</feature>
<comment type="similarity">
    <text evidence="2">Belongs to the nucleoplasmin family.</text>
</comment>
<dbReference type="AlphaFoldDB" id="A0A6J0TJT4"/>
<protein>
    <submittedName>
        <fullName evidence="7 8">Nucleoplasmin-3</fullName>
    </submittedName>
</protein>
<keyword evidence="6" id="KW-1185">Reference proteome</keyword>